<accession>A0A1B6F0Q5</accession>
<dbReference type="AlphaFoldDB" id="A0A1B6F0Q5"/>
<name>A0A1B6F0Q5_9HEMI</name>
<proteinExistence type="predicted"/>
<dbReference type="EMBL" id="GECZ01025883">
    <property type="protein sequence ID" value="JAS43886.1"/>
    <property type="molecule type" value="Transcribed_RNA"/>
</dbReference>
<protein>
    <submittedName>
        <fullName evidence="1">Uncharacterized protein</fullName>
    </submittedName>
</protein>
<sequence>VYLRITRPTRDSMLHKSRLSTVSSDMVQRSECTDVRSSDSQPSIDYKMASQLDSCLPHMTKMYTGLKIQNKPAVHCQVSQDCQWVGDYEDTLSHCQQVHPDKIWLSGEKERCFTVEDISKDSYHVELVVAHGQLFWLHVKTDLFSNHLYAACQHIEHGDEDPHTKFMIRTELCDETRLNCISSSYETRPSTEDITKIFTNQRCPVRSLQRLNSFTNSDKSLTLHVSINKVYYYQ</sequence>
<dbReference type="InterPro" id="IPR008974">
    <property type="entry name" value="TRAF-like"/>
</dbReference>
<organism evidence="1">
    <name type="scientific">Cuerna arida</name>
    <dbReference type="NCBI Taxonomy" id="1464854"/>
    <lineage>
        <taxon>Eukaryota</taxon>
        <taxon>Metazoa</taxon>
        <taxon>Ecdysozoa</taxon>
        <taxon>Arthropoda</taxon>
        <taxon>Hexapoda</taxon>
        <taxon>Insecta</taxon>
        <taxon>Pterygota</taxon>
        <taxon>Neoptera</taxon>
        <taxon>Paraneoptera</taxon>
        <taxon>Hemiptera</taxon>
        <taxon>Auchenorrhyncha</taxon>
        <taxon>Membracoidea</taxon>
        <taxon>Cicadellidae</taxon>
        <taxon>Cicadellinae</taxon>
        <taxon>Proconiini</taxon>
        <taxon>Cuerna</taxon>
    </lineage>
</organism>
<evidence type="ECO:0000313" key="1">
    <source>
        <dbReference type="EMBL" id="JAS43886.1"/>
    </source>
</evidence>
<dbReference type="Gene3D" id="2.60.210.10">
    <property type="entry name" value="Apoptosis, Tumor Necrosis Factor Receptor Associated Protein 2, Chain A"/>
    <property type="match status" value="1"/>
</dbReference>
<reference evidence="1" key="1">
    <citation type="submission" date="2015-11" db="EMBL/GenBank/DDBJ databases">
        <title>De novo transcriptome assembly of four potential Pierce s Disease insect vectors from Arizona vineyards.</title>
        <authorList>
            <person name="Tassone E.E."/>
        </authorList>
    </citation>
    <scope>NUCLEOTIDE SEQUENCE</scope>
</reference>
<feature type="non-terminal residue" evidence="1">
    <location>
        <position position="1"/>
    </location>
</feature>
<gene>
    <name evidence="1" type="ORF">g.23377</name>
</gene>